<dbReference type="STRING" id="1192868.GCA_000304395_02380"/>
<keyword evidence="1" id="KW-0732">Signal</keyword>
<dbReference type="Proteomes" id="UP000245396">
    <property type="component" value="Unassembled WGS sequence"/>
</dbReference>
<evidence type="ECO:0000313" key="3">
    <source>
        <dbReference type="Proteomes" id="UP000245396"/>
    </source>
</evidence>
<comment type="caution">
    <text evidence="2">The sequence shown here is derived from an EMBL/GenBank/DDBJ whole genome shotgun (WGS) entry which is preliminary data.</text>
</comment>
<name>A0A316BXT4_PSESE</name>
<feature type="chain" id="PRO_5016248184" evidence="1">
    <location>
        <begin position="17"/>
        <end position="56"/>
    </location>
</feature>
<dbReference type="EMBL" id="QGGG01000016">
    <property type="protein sequence ID" value="PWJ78415.1"/>
    <property type="molecule type" value="Genomic_DNA"/>
</dbReference>
<dbReference type="AlphaFoldDB" id="A0A316BXT4"/>
<accession>A0A316BXT4</accession>
<organism evidence="2 3">
    <name type="scientific">Pseudaminobacter salicylatoxidans</name>
    <dbReference type="NCBI Taxonomy" id="93369"/>
    <lineage>
        <taxon>Bacteria</taxon>
        <taxon>Pseudomonadati</taxon>
        <taxon>Pseudomonadota</taxon>
        <taxon>Alphaproteobacteria</taxon>
        <taxon>Hyphomicrobiales</taxon>
        <taxon>Phyllobacteriaceae</taxon>
        <taxon>Pseudaminobacter</taxon>
    </lineage>
</organism>
<protein>
    <submittedName>
        <fullName evidence="2">Uncharacterized protein</fullName>
    </submittedName>
</protein>
<evidence type="ECO:0000256" key="1">
    <source>
        <dbReference type="SAM" id="SignalP"/>
    </source>
</evidence>
<gene>
    <name evidence="2" type="ORF">C7441_11682</name>
</gene>
<keyword evidence="3" id="KW-1185">Reference proteome</keyword>
<sequence>MRLLLLAVWLAMPLLAGCSTTTVDTAYENRDYAQPWLTPDWGETGIGGTHTTHRGK</sequence>
<dbReference type="RefSeq" id="WP_170125196.1">
    <property type="nucleotide sequence ID" value="NZ_QGGG01000016.1"/>
</dbReference>
<reference evidence="2 3" key="1">
    <citation type="submission" date="2018-05" db="EMBL/GenBank/DDBJ databases">
        <title>Genomic Encyclopedia of Type Strains, Phase IV (KMG-IV): sequencing the most valuable type-strain genomes for metagenomic binning, comparative biology and taxonomic classification.</title>
        <authorList>
            <person name="Goeker M."/>
        </authorList>
    </citation>
    <scope>NUCLEOTIDE SEQUENCE [LARGE SCALE GENOMIC DNA]</scope>
    <source>
        <strain evidence="2 3">DSM 6986</strain>
    </source>
</reference>
<feature type="signal peptide" evidence="1">
    <location>
        <begin position="1"/>
        <end position="16"/>
    </location>
</feature>
<dbReference type="PROSITE" id="PS51257">
    <property type="entry name" value="PROKAR_LIPOPROTEIN"/>
    <property type="match status" value="1"/>
</dbReference>
<proteinExistence type="predicted"/>
<evidence type="ECO:0000313" key="2">
    <source>
        <dbReference type="EMBL" id="PWJ78415.1"/>
    </source>
</evidence>